<feature type="compositionally biased region" description="Basic and acidic residues" evidence="5">
    <location>
        <begin position="243"/>
        <end position="266"/>
    </location>
</feature>
<name>A0ABD3G6H5_9STRA</name>
<feature type="zinc finger region" description="C3H1-type" evidence="4">
    <location>
        <begin position="430"/>
        <end position="457"/>
    </location>
</feature>
<dbReference type="Gene3D" id="1.25.40.90">
    <property type="match status" value="1"/>
</dbReference>
<feature type="region of interest" description="Disordered" evidence="5">
    <location>
        <begin position="457"/>
        <end position="641"/>
    </location>
</feature>
<gene>
    <name evidence="8" type="ORF">V7S43_000694</name>
</gene>
<organism evidence="8 9">
    <name type="scientific">Phytophthora oleae</name>
    <dbReference type="NCBI Taxonomy" id="2107226"/>
    <lineage>
        <taxon>Eukaryota</taxon>
        <taxon>Sar</taxon>
        <taxon>Stramenopiles</taxon>
        <taxon>Oomycota</taxon>
        <taxon>Peronosporomycetes</taxon>
        <taxon>Peronosporales</taxon>
        <taxon>Peronosporaceae</taxon>
        <taxon>Phytophthora</taxon>
    </lineage>
</organism>
<dbReference type="SUPFAM" id="SSF48464">
    <property type="entry name" value="ENTH/VHS domain"/>
    <property type="match status" value="1"/>
</dbReference>
<dbReference type="InterPro" id="IPR006569">
    <property type="entry name" value="CID_dom"/>
</dbReference>
<evidence type="ECO:0000256" key="2">
    <source>
        <dbReference type="ARBA" id="ARBA00022771"/>
    </source>
</evidence>
<dbReference type="Proteomes" id="UP001632037">
    <property type="component" value="Unassembled WGS sequence"/>
</dbReference>
<dbReference type="Pfam" id="PF04818">
    <property type="entry name" value="CID"/>
    <property type="match status" value="1"/>
</dbReference>
<dbReference type="GO" id="GO:0008270">
    <property type="term" value="F:zinc ion binding"/>
    <property type="evidence" value="ECO:0007669"/>
    <property type="project" value="UniProtKB-KW"/>
</dbReference>
<feature type="compositionally biased region" description="Basic and acidic residues" evidence="5">
    <location>
        <begin position="1"/>
        <end position="12"/>
    </location>
</feature>
<keyword evidence="9" id="KW-1185">Reference proteome</keyword>
<dbReference type="AlphaFoldDB" id="A0ABD3G6H5"/>
<evidence type="ECO:0000259" key="6">
    <source>
        <dbReference type="PROSITE" id="PS50103"/>
    </source>
</evidence>
<dbReference type="GO" id="GO:0010468">
    <property type="term" value="P:regulation of gene expression"/>
    <property type="evidence" value="ECO:0007669"/>
    <property type="project" value="UniProtKB-ARBA"/>
</dbReference>
<evidence type="ECO:0000256" key="4">
    <source>
        <dbReference type="PROSITE-ProRule" id="PRU00723"/>
    </source>
</evidence>
<dbReference type="InterPro" id="IPR036855">
    <property type="entry name" value="Znf_CCCH_sf"/>
</dbReference>
<feature type="domain" description="CID" evidence="7">
    <location>
        <begin position="17"/>
        <end position="163"/>
    </location>
</feature>
<keyword evidence="2 4" id="KW-0863">Zinc-finger</keyword>
<evidence type="ECO:0000256" key="5">
    <source>
        <dbReference type="SAM" id="MobiDB-lite"/>
    </source>
</evidence>
<feature type="compositionally biased region" description="Acidic residues" evidence="5">
    <location>
        <begin position="622"/>
        <end position="641"/>
    </location>
</feature>
<proteinExistence type="predicted"/>
<dbReference type="InterPro" id="IPR008942">
    <property type="entry name" value="ENTH_VHS"/>
</dbReference>
<feature type="compositionally biased region" description="Basic and acidic residues" evidence="5">
    <location>
        <begin position="199"/>
        <end position="231"/>
    </location>
</feature>
<dbReference type="PROSITE" id="PS51391">
    <property type="entry name" value="CID"/>
    <property type="match status" value="1"/>
</dbReference>
<feature type="zinc finger region" description="C3H1-type" evidence="4">
    <location>
        <begin position="388"/>
        <end position="415"/>
    </location>
</feature>
<comment type="caution">
    <text evidence="8">The sequence shown here is derived from an EMBL/GenBank/DDBJ whole genome shotgun (WGS) entry which is preliminary data.</text>
</comment>
<dbReference type="PROSITE" id="PS50103">
    <property type="entry name" value="ZF_C3H1"/>
    <property type="match status" value="2"/>
</dbReference>
<feature type="compositionally biased region" description="Polar residues" evidence="5">
    <location>
        <begin position="472"/>
        <end position="505"/>
    </location>
</feature>
<evidence type="ECO:0000313" key="8">
    <source>
        <dbReference type="EMBL" id="KAL3674762.1"/>
    </source>
</evidence>
<dbReference type="SMART" id="SM00582">
    <property type="entry name" value="RPR"/>
    <property type="match status" value="1"/>
</dbReference>
<evidence type="ECO:0000256" key="1">
    <source>
        <dbReference type="ARBA" id="ARBA00022723"/>
    </source>
</evidence>
<dbReference type="SMART" id="SM00356">
    <property type="entry name" value="ZnF_C3H1"/>
    <property type="match status" value="2"/>
</dbReference>
<keyword evidence="1 4" id="KW-0479">Metal-binding</keyword>
<feature type="domain" description="C3H1-type" evidence="6">
    <location>
        <begin position="430"/>
        <end position="457"/>
    </location>
</feature>
<dbReference type="FunFam" id="4.10.1000.10:FF:000003">
    <property type="entry name" value="Zinc finger CCCH domain-containing protein"/>
    <property type="match status" value="1"/>
</dbReference>
<evidence type="ECO:0000313" key="9">
    <source>
        <dbReference type="Proteomes" id="UP001632037"/>
    </source>
</evidence>
<evidence type="ECO:0008006" key="10">
    <source>
        <dbReference type="Google" id="ProtNLM"/>
    </source>
</evidence>
<feature type="domain" description="C3H1-type" evidence="6">
    <location>
        <begin position="388"/>
        <end position="415"/>
    </location>
</feature>
<dbReference type="EMBL" id="JBIMZQ010000001">
    <property type="protein sequence ID" value="KAL3674762.1"/>
    <property type="molecule type" value="Genomic_DNA"/>
</dbReference>
<dbReference type="CDD" id="cd16983">
    <property type="entry name" value="CID_SCAF8_like"/>
    <property type="match status" value="1"/>
</dbReference>
<reference evidence="8 9" key="1">
    <citation type="submission" date="2024-09" db="EMBL/GenBank/DDBJ databases">
        <title>Genome sequencing and assembly of Phytophthora oleae, isolate VK10A, causative agent of rot of olive drupes.</title>
        <authorList>
            <person name="Conti Taguali S."/>
            <person name="Riolo M."/>
            <person name="La Spada F."/>
            <person name="Cacciola S.O."/>
            <person name="Dionisio G."/>
        </authorList>
    </citation>
    <scope>NUCLEOTIDE SEQUENCE [LARGE SCALE GENOMIC DNA]</scope>
    <source>
        <strain evidence="8 9">VK10A</strain>
    </source>
</reference>
<feature type="region of interest" description="Disordered" evidence="5">
    <location>
        <begin position="1"/>
        <end position="20"/>
    </location>
</feature>
<dbReference type="SUPFAM" id="SSF90229">
    <property type="entry name" value="CCCH zinc finger"/>
    <property type="match status" value="1"/>
</dbReference>
<protein>
    <recommendedName>
        <fullName evidence="10">C3H1-type domain-containing protein</fullName>
    </recommendedName>
</protein>
<keyword evidence="3 4" id="KW-0862">Zinc</keyword>
<accession>A0ABD3G6H5</accession>
<dbReference type="InterPro" id="IPR000571">
    <property type="entry name" value="Znf_CCCH"/>
</dbReference>
<evidence type="ECO:0000256" key="3">
    <source>
        <dbReference type="ARBA" id="ARBA00022833"/>
    </source>
</evidence>
<dbReference type="Gene3D" id="3.30.1370.210">
    <property type="match status" value="1"/>
</dbReference>
<dbReference type="Pfam" id="PF00642">
    <property type="entry name" value="zf-CCCH"/>
    <property type="match status" value="1"/>
</dbReference>
<sequence>MGGHEHHREGHKSSRSGAWEGHDKLKQALEGLATAKGVSQSRIGSVAKLAVHYSKFYKHVVHDIEMFLWKAEPEHRLAGLYAIDAIIRQAHAKNPKDAYVKRFLIRLSDTIVAVKKVPEQFQPKVRHVVEEWAKRGIYTTKQIEDVGGREYLNTGQVQEEQSGNSTPRTSPGKLASLLSIIKQRKEETGHAGDQQGRPPYDDRDRHQTDDAHNLRSYDEQRGDDRYDRKDVGGIMGDAPRVPARSDRVRRDPDDRPGDLDDRDPKKARGSRWGPPKLDNTPNDRPAPIITSLDRTGGYRLDSGRPGYGSPRQPPLLQSPHGGPPPPRHEEWNRNAPSSRGSGAGWPRDNVQSGGLGRHNASPYDQGGMQRSPFSGSDDRRSPGNRVPGTSGEVCRNYLAGRCTFGDRCWHVHDPQASSSGGSRAEMAESKRKTVLCNNYPLGKCRFGDKCSFAHGEEELDKSARYPPRPPTHSEQTGGLWQPSPSSRQDMEQSRVSPSANSSQARSYGAPQVYNEPHGDRGSRGGDSSVSYANAAAPSANGRRLPPNHQTVPTAPPQGYPGNFASAPSPYGATNQGLPYLGREQGQSRVPAHAPVLPSPGSGSQSNGVRAAAPTPSAKVLADDDEADAVEPEFTLEYDDED</sequence>
<evidence type="ECO:0000259" key="7">
    <source>
        <dbReference type="PROSITE" id="PS51391"/>
    </source>
</evidence>
<feature type="region of interest" description="Disordered" evidence="5">
    <location>
        <begin position="411"/>
        <end position="430"/>
    </location>
</feature>
<dbReference type="GO" id="GO:0051252">
    <property type="term" value="P:regulation of RNA metabolic process"/>
    <property type="evidence" value="ECO:0007669"/>
    <property type="project" value="UniProtKB-ARBA"/>
</dbReference>
<feature type="region of interest" description="Disordered" evidence="5">
    <location>
        <begin position="185"/>
        <end position="392"/>
    </location>
</feature>